<proteinExistence type="predicted"/>
<evidence type="ECO:0000313" key="2">
    <source>
        <dbReference type="EMBL" id="TNN85278.1"/>
    </source>
</evidence>
<gene>
    <name evidence="2" type="ORF">EYF80_004300</name>
</gene>
<sequence>MFRKEEVWLLNQHGEHIADRQREQQVAEEQANPTTVAMTDRQHDQPKVAGHQAGAQFVFSPVDGAQQRPRAEQTPKHKETFLTETCQSVFTAITWL</sequence>
<reference evidence="2 3" key="1">
    <citation type="submission" date="2019-03" db="EMBL/GenBank/DDBJ databases">
        <title>First draft genome of Liparis tanakae, snailfish: a comprehensive survey of snailfish specific genes.</title>
        <authorList>
            <person name="Kim W."/>
            <person name="Song I."/>
            <person name="Jeong J.-H."/>
            <person name="Kim D."/>
            <person name="Kim S."/>
            <person name="Ryu S."/>
            <person name="Song J.Y."/>
            <person name="Lee S.K."/>
        </authorList>
    </citation>
    <scope>NUCLEOTIDE SEQUENCE [LARGE SCALE GENOMIC DNA]</scope>
    <source>
        <tissue evidence="2">Muscle</tissue>
    </source>
</reference>
<protein>
    <submittedName>
        <fullName evidence="2">Uncharacterized protein</fullName>
    </submittedName>
</protein>
<dbReference type="Proteomes" id="UP000314294">
    <property type="component" value="Unassembled WGS sequence"/>
</dbReference>
<dbReference type="EMBL" id="SRLO01000021">
    <property type="protein sequence ID" value="TNN85278.1"/>
    <property type="molecule type" value="Genomic_DNA"/>
</dbReference>
<keyword evidence="3" id="KW-1185">Reference proteome</keyword>
<feature type="region of interest" description="Disordered" evidence="1">
    <location>
        <begin position="28"/>
        <end position="50"/>
    </location>
</feature>
<evidence type="ECO:0000313" key="3">
    <source>
        <dbReference type="Proteomes" id="UP000314294"/>
    </source>
</evidence>
<name>A0A4Z2J6J5_9TELE</name>
<accession>A0A4Z2J6J5</accession>
<dbReference type="AlphaFoldDB" id="A0A4Z2J6J5"/>
<organism evidence="2 3">
    <name type="scientific">Liparis tanakae</name>
    <name type="common">Tanaka's snailfish</name>
    <dbReference type="NCBI Taxonomy" id="230148"/>
    <lineage>
        <taxon>Eukaryota</taxon>
        <taxon>Metazoa</taxon>
        <taxon>Chordata</taxon>
        <taxon>Craniata</taxon>
        <taxon>Vertebrata</taxon>
        <taxon>Euteleostomi</taxon>
        <taxon>Actinopterygii</taxon>
        <taxon>Neopterygii</taxon>
        <taxon>Teleostei</taxon>
        <taxon>Neoteleostei</taxon>
        <taxon>Acanthomorphata</taxon>
        <taxon>Eupercaria</taxon>
        <taxon>Perciformes</taxon>
        <taxon>Cottioidei</taxon>
        <taxon>Cottales</taxon>
        <taxon>Liparidae</taxon>
        <taxon>Liparis</taxon>
    </lineage>
</organism>
<evidence type="ECO:0000256" key="1">
    <source>
        <dbReference type="SAM" id="MobiDB-lite"/>
    </source>
</evidence>
<comment type="caution">
    <text evidence="2">The sequence shown here is derived from an EMBL/GenBank/DDBJ whole genome shotgun (WGS) entry which is preliminary data.</text>
</comment>